<evidence type="ECO:0000313" key="21">
    <source>
        <dbReference type="EMBL" id="KAJ4014174.1"/>
    </source>
</evidence>
<comment type="similarity">
    <text evidence="2">Belongs to the peptidase S10 family.</text>
</comment>
<evidence type="ECO:0000256" key="7">
    <source>
        <dbReference type="ARBA" id="ARBA00022670"/>
    </source>
</evidence>
<dbReference type="CDD" id="cd18579">
    <property type="entry name" value="ABC_6TM_ABCC_D1"/>
    <property type="match status" value="1"/>
</dbReference>
<feature type="region of interest" description="Disordered" evidence="16">
    <location>
        <begin position="1060"/>
        <end position="1079"/>
    </location>
</feature>
<dbReference type="PANTHER" id="PTHR24223:SF456">
    <property type="entry name" value="MULTIDRUG RESISTANCE-ASSOCIATED PROTEIN LETHAL(2)03659"/>
    <property type="match status" value="1"/>
</dbReference>
<evidence type="ECO:0000256" key="16">
    <source>
        <dbReference type="SAM" id="MobiDB-lite"/>
    </source>
</evidence>
<dbReference type="PROSITE" id="PS00211">
    <property type="entry name" value="ABC_TRANSPORTER_1"/>
    <property type="match status" value="1"/>
</dbReference>
<keyword evidence="11" id="KW-0067">ATP-binding</keyword>
<dbReference type="GO" id="GO:0005524">
    <property type="term" value="F:ATP binding"/>
    <property type="evidence" value="ECO:0007669"/>
    <property type="project" value="UniProtKB-KW"/>
</dbReference>
<protein>
    <recommendedName>
        <fullName evidence="23">Carboxypeptidase</fullName>
    </recommendedName>
</protein>
<evidence type="ECO:0000256" key="14">
    <source>
        <dbReference type="ARBA" id="ARBA00023180"/>
    </source>
</evidence>
<dbReference type="Pfam" id="PF00664">
    <property type="entry name" value="ABC_membrane"/>
    <property type="match status" value="2"/>
</dbReference>
<evidence type="ECO:0000256" key="12">
    <source>
        <dbReference type="ARBA" id="ARBA00022989"/>
    </source>
</evidence>
<evidence type="ECO:0000256" key="2">
    <source>
        <dbReference type="ARBA" id="ARBA00009431"/>
    </source>
</evidence>
<feature type="transmembrane region" description="Helical" evidence="17">
    <location>
        <begin position="748"/>
        <end position="774"/>
    </location>
</feature>
<dbReference type="EMBL" id="JAPDHF010000008">
    <property type="protein sequence ID" value="KAJ4014174.1"/>
    <property type="molecule type" value="Genomic_DNA"/>
</dbReference>
<dbReference type="Gene3D" id="1.20.1560.10">
    <property type="entry name" value="ABC transporter type 1, transmembrane domain"/>
    <property type="match status" value="2"/>
</dbReference>
<evidence type="ECO:0008006" key="23">
    <source>
        <dbReference type="Google" id="ProtNLM"/>
    </source>
</evidence>
<reference evidence="21" key="1">
    <citation type="submission" date="2022-10" db="EMBL/GenBank/DDBJ databases">
        <title>Fusarium specimens isolated from Avocado Roots.</title>
        <authorList>
            <person name="Stajich J."/>
            <person name="Roper C."/>
            <person name="Heimlech-Rivalta G."/>
        </authorList>
    </citation>
    <scope>NUCLEOTIDE SEQUENCE</scope>
    <source>
        <strain evidence="21">CF00143</strain>
    </source>
</reference>
<feature type="coiled-coil region" evidence="15">
    <location>
        <begin position="724"/>
        <end position="753"/>
    </location>
</feature>
<keyword evidence="15" id="KW-0175">Coiled coil</keyword>
<evidence type="ECO:0000256" key="8">
    <source>
        <dbReference type="ARBA" id="ARBA00022692"/>
    </source>
</evidence>
<evidence type="ECO:0000256" key="5">
    <source>
        <dbReference type="ARBA" id="ARBA00022475"/>
    </source>
</evidence>
<gene>
    <name evidence="21" type="ORF">NW766_006426</name>
</gene>
<proteinExistence type="inferred from homology"/>
<dbReference type="Gene3D" id="3.40.50.300">
    <property type="entry name" value="P-loop containing nucleotide triphosphate hydrolases"/>
    <property type="match status" value="2"/>
</dbReference>
<keyword evidence="9" id="KW-0547">Nucleotide-binding</keyword>
<organism evidence="21 22">
    <name type="scientific">Fusarium irregulare</name>
    <dbReference type="NCBI Taxonomy" id="2494466"/>
    <lineage>
        <taxon>Eukaryota</taxon>
        <taxon>Fungi</taxon>
        <taxon>Dikarya</taxon>
        <taxon>Ascomycota</taxon>
        <taxon>Pezizomycotina</taxon>
        <taxon>Sordariomycetes</taxon>
        <taxon>Hypocreomycetidae</taxon>
        <taxon>Hypocreales</taxon>
        <taxon>Nectriaceae</taxon>
        <taxon>Fusarium</taxon>
        <taxon>Fusarium incarnatum-equiseti species complex</taxon>
    </lineage>
</organism>
<dbReference type="GO" id="GO:0006508">
    <property type="term" value="P:proteolysis"/>
    <property type="evidence" value="ECO:0007669"/>
    <property type="project" value="UniProtKB-KW"/>
</dbReference>
<evidence type="ECO:0000256" key="15">
    <source>
        <dbReference type="SAM" id="Coils"/>
    </source>
</evidence>
<keyword evidence="6" id="KW-0121">Carboxypeptidase</keyword>
<keyword evidence="8 17" id="KW-0812">Transmembrane</keyword>
<comment type="subcellular location">
    <subcellularLocation>
        <location evidence="1">Cell membrane</location>
        <topology evidence="1">Multi-pass membrane protein</topology>
    </subcellularLocation>
</comment>
<dbReference type="CDD" id="cd18580">
    <property type="entry name" value="ABC_6TM_ABCC_D2"/>
    <property type="match status" value="1"/>
</dbReference>
<dbReference type="InterPro" id="IPR029058">
    <property type="entry name" value="AB_hydrolase_fold"/>
</dbReference>
<feature type="transmembrane region" description="Helical" evidence="17">
    <location>
        <begin position="1288"/>
        <end position="1307"/>
    </location>
</feature>
<keyword evidence="5" id="KW-1003">Cell membrane</keyword>
<feature type="transmembrane region" description="Helical" evidence="17">
    <location>
        <begin position="1151"/>
        <end position="1172"/>
    </location>
</feature>
<sequence length="1602" mass="175416">MGFKSVTAVFCAFLAPVNGIFRASPRVTAESFQGHAGVPDFALRLGPDTASVCNSSTPGTSGFIETEADESSIFFWSFESKNDPKTDPVILWMSGGPGASSAGYGNMLELGPCLIAPEGGYTVDNEFGWNTNATLLFIDQPISVGFSRGKHLPNGVVESSKIMDRFLRQFFIAFPELAGLEFYIAGESYGGSWVPALASTILKTQESLNSPSQALQAQPPKYQFFSGSSNDMSTGSKINLKGIMIGNGLVRLSMQNRGAFATVCSGPESLFNASQCEEWAPRAMWCEANLGICETEGMTSQVCKDAQDNCTAIADVVMDRMGRNPYDYRQHCKGFSCYPGLEHIDEYLNSHDNKEALGVPRHVNYSGVSYAVLDQWEKNGDLWRRSDNYVNFLLESNIRVLIYIGDRDLYVNSAGGRLLVDHGLNWYGQPMMRLRQLMPWYVGANVAGQWKSYEPLTYAEIAEAGHLAPFNKLRESLTLINSWIQDHLVSLAASGTLSSEDAWHVDPELSVRSVLTRDRLQPDQLRQSLSSGLVWVLLREFYSGMCFSSILGITNVATALAQPFLLRSLLQNRDILSVAGLFSATVTAGVTEAHMKVHLNRIGVQFRSVLTALIADRCISKDNAQNADLNILIEVDTTKIYELVEQFHLLWIIPLQAGISIIALALLLGWQSVLAGLLSPVIFLPLISYTTSRMSTHMLLVMQAKDATVALVTQVLKQVKQVKLNSLEKTFEKKIAEKRAEELERTKMIAILNGVIVFLVYSLPPALISIVFGVAAHLGHSLSSTVVFPALAFSSNITRAISLLPHLVILYQSAQISFERIRTFLLVVPAPERLVLSSTSSTTNTKANAIFSMKECDVSLQAPQGLPRLIIRDCNMEASCNCLLVVSGSVGCGKTTLIRSIIGEILPTHGHVSVYGKIAYAPQKPFLTGGTIRDNILFGLPFHPQFYQRVLEAVSLSSDLLRLPQGDETLMSGTGDTLSGGQKSRVGLARVIYARRDIVVLDDPLAALDPEVQEHVISRVLGPDGILKDSLRIITTSSTALMSIADNLYEICDGKVTRATSSPSYQTTTPTVQPKGPPICEQQLPSVTTNYGSIKSRTSVQVSPSDLDIDQENAPLLQRATSKVQSGDMGSRPVPFGTYLRFLKLSNYGGWLYVILTAATSKLFDILAVYYLKVSSEEFESQGHSSMLIYYSLCALIGGSLSMVFVLVAFFLCIIPTSLSIHAQLTKGVLETKFSFFDANSLGQILNRFTNDINKIDSSVNGGFISISALCITASSSLFVMMGVTPLSLLYLIPVGIVYWMFQSHYLHACRQLRRLENQARGPILNHASEARLGSQVILAFDQVNSFSERIRDVINDHIRVWVPFVMLHPWLTLRLQLLSSILQLLSASLLLWLDTSPSTLGLAMNFLIQITGQLNSLVQIRATLESDITSAERVWFYAGNEPEGHPDEEQNPAAAWPKQPVINFESYSASYAAGGVSCLRNLDFSVAAGEHVAVVGRTGAGKSSLSLALLRALEVVGSDNGRITIDGLDIAKVCLGDLRQSITFLPQEPLVFAGTVRENLDFSGTETDEKLQEALMISQMGRFFNLEPGQSLLDYQVSDSG</sequence>
<dbReference type="InterPro" id="IPR003439">
    <property type="entry name" value="ABC_transporter-like_ATP-bd"/>
</dbReference>
<keyword evidence="22" id="KW-1185">Reference proteome</keyword>
<keyword evidence="14" id="KW-0325">Glycoprotein</keyword>
<comment type="similarity">
    <text evidence="3">Belongs to the ABC transporter superfamily. ABCC family. Conjugate transporter (TC 3.A.1.208) subfamily.</text>
</comment>
<evidence type="ECO:0000256" key="18">
    <source>
        <dbReference type="SAM" id="SignalP"/>
    </source>
</evidence>
<dbReference type="GO" id="GO:0005886">
    <property type="term" value="C:plasma membrane"/>
    <property type="evidence" value="ECO:0007669"/>
    <property type="project" value="UniProtKB-SubCell"/>
</dbReference>
<keyword evidence="18" id="KW-0732">Signal</keyword>
<dbReference type="InterPro" id="IPR017871">
    <property type="entry name" value="ABC_transporter-like_CS"/>
</dbReference>
<evidence type="ECO:0000259" key="20">
    <source>
        <dbReference type="PROSITE" id="PS50929"/>
    </source>
</evidence>
<feature type="chain" id="PRO_5040863772" description="Carboxypeptidase" evidence="18">
    <location>
        <begin position="20"/>
        <end position="1602"/>
    </location>
</feature>
<dbReference type="GO" id="GO:0140359">
    <property type="term" value="F:ABC-type transporter activity"/>
    <property type="evidence" value="ECO:0007669"/>
    <property type="project" value="InterPro"/>
</dbReference>
<dbReference type="InterPro" id="IPR018202">
    <property type="entry name" value="Ser_caboxypep_ser_AS"/>
</dbReference>
<feature type="compositionally biased region" description="Low complexity" evidence="16">
    <location>
        <begin position="1060"/>
        <end position="1074"/>
    </location>
</feature>
<dbReference type="Pfam" id="PF00450">
    <property type="entry name" value="Peptidase_S10"/>
    <property type="match status" value="1"/>
</dbReference>
<dbReference type="Gene3D" id="3.40.50.1820">
    <property type="entry name" value="alpha/beta hydrolase"/>
    <property type="match status" value="1"/>
</dbReference>
<dbReference type="InterPro" id="IPR027417">
    <property type="entry name" value="P-loop_NTPase"/>
</dbReference>
<accession>A0A9W8UAT6</accession>
<feature type="transmembrane region" description="Helical" evidence="17">
    <location>
        <begin position="674"/>
        <end position="692"/>
    </location>
</feature>
<evidence type="ECO:0000256" key="11">
    <source>
        <dbReference type="ARBA" id="ARBA00022840"/>
    </source>
</evidence>
<dbReference type="InterPro" id="IPR044726">
    <property type="entry name" value="ABCC_6TM_D2"/>
</dbReference>
<comment type="caution">
    <text evidence="21">The sequence shown here is derived from an EMBL/GenBank/DDBJ whole genome shotgun (WGS) entry which is preliminary data.</text>
</comment>
<keyword evidence="4" id="KW-0813">Transport</keyword>
<evidence type="ECO:0000256" key="1">
    <source>
        <dbReference type="ARBA" id="ARBA00004651"/>
    </source>
</evidence>
<evidence type="ECO:0000256" key="13">
    <source>
        <dbReference type="ARBA" id="ARBA00023136"/>
    </source>
</evidence>
<feature type="transmembrane region" description="Helical" evidence="17">
    <location>
        <begin position="1263"/>
        <end position="1282"/>
    </location>
</feature>
<feature type="transmembrane region" description="Helical" evidence="17">
    <location>
        <begin position="1188"/>
        <end position="1215"/>
    </location>
</feature>
<feature type="domain" description="ABC transporter" evidence="19">
    <location>
        <begin position="853"/>
        <end position="1078"/>
    </location>
</feature>
<dbReference type="InterPro" id="IPR001563">
    <property type="entry name" value="Peptidase_S10"/>
</dbReference>
<dbReference type="InterPro" id="IPR003593">
    <property type="entry name" value="AAA+_ATPase"/>
</dbReference>
<dbReference type="SUPFAM" id="SSF52540">
    <property type="entry name" value="P-loop containing nucleoside triphosphate hydrolases"/>
    <property type="match status" value="2"/>
</dbReference>
<evidence type="ECO:0000256" key="4">
    <source>
        <dbReference type="ARBA" id="ARBA00022448"/>
    </source>
</evidence>
<keyword evidence="7" id="KW-0645">Protease</keyword>
<evidence type="ECO:0000256" key="17">
    <source>
        <dbReference type="SAM" id="Phobius"/>
    </source>
</evidence>
<dbReference type="Pfam" id="PF00005">
    <property type="entry name" value="ABC_tran"/>
    <property type="match status" value="2"/>
</dbReference>
<feature type="signal peptide" evidence="18">
    <location>
        <begin position="1"/>
        <end position="19"/>
    </location>
</feature>
<evidence type="ECO:0000256" key="3">
    <source>
        <dbReference type="ARBA" id="ARBA00009726"/>
    </source>
</evidence>
<evidence type="ECO:0000256" key="6">
    <source>
        <dbReference type="ARBA" id="ARBA00022645"/>
    </source>
</evidence>
<name>A0A9W8UAT6_9HYPO</name>
<keyword evidence="10" id="KW-0378">Hydrolase</keyword>
<evidence type="ECO:0000259" key="19">
    <source>
        <dbReference type="PROSITE" id="PS50893"/>
    </source>
</evidence>
<keyword evidence="12 17" id="KW-1133">Transmembrane helix</keyword>
<evidence type="ECO:0000256" key="10">
    <source>
        <dbReference type="ARBA" id="ARBA00022801"/>
    </source>
</evidence>
<dbReference type="SUPFAM" id="SSF90123">
    <property type="entry name" value="ABC transporter transmembrane region"/>
    <property type="match status" value="2"/>
</dbReference>
<dbReference type="Proteomes" id="UP001152130">
    <property type="component" value="Unassembled WGS sequence"/>
</dbReference>
<dbReference type="GO" id="GO:0016887">
    <property type="term" value="F:ATP hydrolysis activity"/>
    <property type="evidence" value="ECO:0007669"/>
    <property type="project" value="InterPro"/>
</dbReference>
<evidence type="ECO:0000256" key="9">
    <source>
        <dbReference type="ARBA" id="ARBA00022741"/>
    </source>
</evidence>
<dbReference type="GO" id="GO:0004185">
    <property type="term" value="F:serine-type carboxypeptidase activity"/>
    <property type="evidence" value="ECO:0007669"/>
    <property type="project" value="InterPro"/>
</dbReference>
<dbReference type="InterPro" id="IPR036640">
    <property type="entry name" value="ABC1_TM_sf"/>
</dbReference>
<dbReference type="InterPro" id="IPR044746">
    <property type="entry name" value="ABCC_6TM_D1"/>
</dbReference>
<feature type="domain" description="ABC transmembrane type-1" evidence="20">
    <location>
        <begin position="1154"/>
        <end position="1427"/>
    </location>
</feature>
<dbReference type="InterPro" id="IPR011527">
    <property type="entry name" value="ABC1_TM_dom"/>
</dbReference>
<dbReference type="PRINTS" id="PR00724">
    <property type="entry name" value="CRBOXYPTASEC"/>
</dbReference>
<dbReference type="PROSITE" id="PS00131">
    <property type="entry name" value="CARBOXYPEPT_SER_SER"/>
    <property type="match status" value="1"/>
</dbReference>
<dbReference type="SMART" id="SM00382">
    <property type="entry name" value="AAA"/>
    <property type="match status" value="2"/>
</dbReference>
<dbReference type="InterPro" id="IPR050173">
    <property type="entry name" value="ABC_transporter_C-like"/>
</dbReference>
<dbReference type="PROSITE" id="PS50893">
    <property type="entry name" value="ABC_TRANSPORTER_2"/>
    <property type="match status" value="1"/>
</dbReference>
<dbReference type="PANTHER" id="PTHR24223">
    <property type="entry name" value="ATP-BINDING CASSETTE SUB-FAMILY C"/>
    <property type="match status" value="1"/>
</dbReference>
<dbReference type="PROSITE" id="PS50929">
    <property type="entry name" value="ABC_TM1F"/>
    <property type="match status" value="2"/>
</dbReference>
<dbReference type="Gene3D" id="1.10.287.410">
    <property type="match status" value="1"/>
</dbReference>
<dbReference type="SUPFAM" id="SSF53474">
    <property type="entry name" value="alpha/beta-Hydrolases"/>
    <property type="match status" value="1"/>
</dbReference>
<keyword evidence="13 17" id="KW-0472">Membrane</keyword>
<evidence type="ECO:0000313" key="22">
    <source>
        <dbReference type="Proteomes" id="UP001152130"/>
    </source>
</evidence>
<feature type="domain" description="ABC transmembrane type-1" evidence="20">
    <location>
        <begin position="547"/>
        <end position="813"/>
    </location>
</feature>